<dbReference type="AlphaFoldDB" id="A0A9X0DPZ0"/>
<evidence type="ECO:0000256" key="1">
    <source>
        <dbReference type="SAM" id="MobiDB-lite"/>
    </source>
</evidence>
<evidence type="ECO:0000313" key="3">
    <source>
        <dbReference type="Proteomes" id="UP001152300"/>
    </source>
</evidence>
<evidence type="ECO:0000313" key="2">
    <source>
        <dbReference type="EMBL" id="KAJ8069647.1"/>
    </source>
</evidence>
<sequence>MDTYHHDSIDHEHIYITEQDRKNSRASPLQREATDDMNETPSAIFVIHDLPNRTMTCRVEESPKQCPASYLDGMNLCSQRNFRRTPAINLDIDIIFVQTDLLSNCPKSIVIYDTRKPPTEIESAVRTSIHALCGYKCMDRIDKCPVEKAISCC</sequence>
<feature type="compositionally biased region" description="Basic and acidic residues" evidence="1">
    <location>
        <begin position="1"/>
        <end position="23"/>
    </location>
</feature>
<name>A0A9X0DPZ0_9HELO</name>
<feature type="region of interest" description="Disordered" evidence="1">
    <location>
        <begin position="1"/>
        <end position="35"/>
    </location>
</feature>
<proteinExistence type="predicted"/>
<protein>
    <submittedName>
        <fullName evidence="2">Uncharacterized protein</fullName>
    </submittedName>
</protein>
<comment type="caution">
    <text evidence="2">The sequence shown here is derived from an EMBL/GenBank/DDBJ whole genome shotgun (WGS) entry which is preliminary data.</text>
</comment>
<dbReference type="OrthoDB" id="277931at2759"/>
<dbReference type="EMBL" id="JAPEIS010000001">
    <property type="protein sequence ID" value="KAJ8069647.1"/>
    <property type="molecule type" value="Genomic_DNA"/>
</dbReference>
<dbReference type="Proteomes" id="UP001152300">
    <property type="component" value="Unassembled WGS sequence"/>
</dbReference>
<accession>A0A9X0DPZ0</accession>
<keyword evidence="3" id="KW-1185">Reference proteome</keyword>
<reference evidence="2" key="1">
    <citation type="submission" date="2022-11" db="EMBL/GenBank/DDBJ databases">
        <title>Genome Resource of Sclerotinia nivalis Strain SnTB1, a Plant Pathogen Isolated from American Ginseng.</title>
        <authorList>
            <person name="Fan S."/>
        </authorList>
    </citation>
    <scope>NUCLEOTIDE SEQUENCE</scope>
    <source>
        <strain evidence="2">SnTB1</strain>
    </source>
</reference>
<organism evidence="2 3">
    <name type="scientific">Sclerotinia nivalis</name>
    <dbReference type="NCBI Taxonomy" id="352851"/>
    <lineage>
        <taxon>Eukaryota</taxon>
        <taxon>Fungi</taxon>
        <taxon>Dikarya</taxon>
        <taxon>Ascomycota</taxon>
        <taxon>Pezizomycotina</taxon>
        <taxon>Leotiomycetes</taxon>
        <taxon>Helotiales</taxon>
        <taxon>Sclerotiniaceae</taxon>
        <taxon>Sclerotinia</taxon>
    </lineage>
</organism>
<gene>
    <name evidence="2" type="ORF">OCU04_000080</name>
</gene>